<accession>A0A8S5RUC1</accession>
<sequence>MKHNYQLHRVIPKLSGDVKIDVLIDSSLKHNTSDTNILYTGVSPVYYGILNSYVDDKDIPGYLEGKFKDLVELYSDKLYGISNQENFLSDGKDTGGNIPPYFDKYLAGTFRTRYNDFNKQSTHCTLIPLWLSDLKKTSSIQVILKVLNNGNELIRKVINLSENQHIKQYLCTRIVGDGINKNKKQGIYIDHINQKCIVYGYSLKESTVCRVETDDLYTSIFNPFSNFGEKTHIENMSIIGNWFSDNQLILPQLINFGIHFDINALIGGLSDISSEQSYQVVTEVLVDGNLLPFKDYYTNFDYIPAYIIGKNKGYFDQLSPNILENSSKDFNEDISTTPLLYANQLDQRLVHWTHTEGSMVGGKNGNPDTIFNTGTNFRNVKLLKTSDNDGLNSGTTGKFQTVQGNSYGSYTGQTTEKYDPELHNIQWAGQVMYGSMNKCIEVLNNIDYYIHENSGNFLSLIGNNNKSDIYLGLMTTPSENGVNLDFYGTTPHQSPLKDKRLYKELIPFEFTTNNPRNKPPHGYNDLRPRLYFKLDKLDNDRYREVWLIWAPHVVRPEHPDKATMFDKLGYKECVPDYLTQGKVLNWFRKIIGSIKNTNTNPNNNISEEQAYYKKWWKKSVGVPDNKSNTYIPGILNELEEYGLLFRLPIGNKHLDYYINYNEVINGSIKYGLYHNNIQYTNYIDRLGGYIIPAFCDPNESIIKITSTTIKYFNKPGLNFQYYIKPTDNHTEQYEISTLDQFKKVGYGSQQYFPRKNVGITILNTKEVPEFLNNYQKEFRWFNQGGSEIIPLPKMVKIFNQSKHQVDQYLKTMENKQWYNTKVYHSEYHKEKYNIIRELI</sequence>
<name>A0A8S5RUC1_9CAUD</name>
<evidence type="ECO:0000313" key="1">
    <source>
        <dbReference type="EMBL" id="DAF08408.1"/>
    </source>
</evidence>
<reference evidence="1" key="1">
    <citation type="journal article" date="2021" name="Proc. Natl. Acad. Sci. U.S.A.">
        <title>A Catalog of Tens of Thousands of Viruses from Human Metagenomes Reveals Hidden Associations with Chronic Diseases.</title>
        <authorList>
            <person name="Tisza M.J."/>
            <person name="Buck C.B."/>
        </authorList>
    </citation>
    <scope>NUCLEOTIDE SEQUENCE</scope>
    <source>
        <strain evidence="1">Ctjp727</strain>
    </source>
</reference>
<protein>
    <recommendedName>
        <fullName evidence="2">Capsid protein</fullName>
    </recommendedName>
</protein>
<organism evidence="1">
    <name type="scientific">Ackermannviridae sp</name>
    <dbReference type="NCBI Taxonomy" id="2831612"/>
    <lineage>
        <taxon>Viruses</taxon>
        <taxon>Duplodnaviria</taxon>
        <taxon>Heunggongvirae</taxon>
        <taxon>Uroviricota</taxon>
        <taxon>Caudoviricetes</taxon>
        <taxon>Pantevenvirales</taxon>
        <taxon>Ackermannviridae</taxon>
    </lineage>
</organism>
<proteinExistence type="predicted"/>
<evidence type="ECO:0008006" key="2">
    <source>
        <dbReference type="Google" id="ProtNLM"/>
    </source>
</evidence>
<dbReference type="EMBL" id="BK056117">
    <property type="protein sequence ID" value="DAF08408.1"/>
    <property type="molecule type" value="Genomic_DNA"/>
</dbReference>